<name>A0A423KIE2_9PSED</name>
<evidence type="ECO:0000259" key="1">
    <source>
        <dbReference type="Pfam" id="PF06890"/>
    </source>
</evidence>
<proteinExistence type="predicted"/>
<dbReference type="Pfam" id="PF06890">
    <property type="entry name" value="Phage_Mu_Gp45"/>
    <property type="match status" value="1"/>
</dbReference>
<sequence>MDTGHQQPTDQVGVMQRLWRRIQLMSSWGRVSFCDDSKTAQLLQVKLNDSETRDGTPRLAEFGFTSGPPNGSDVLVVFMGGDRSKGVVVATSHQSSRPTGLQQGESMVYDLWGKSIYFTHSGGIVIEAQGSPVTVNNATTVTVNATVEVVLNTPLLSVSGNIVAGGDITDQVRSMAADRTLFNAHTNGSGTTTPTPQQ</sequence>
<dbReference type="InterPro" id="IPR014462">
    <property type="entry name" value="Phage_Mu_Gp45"/>
</dbReference>
<dbReference type="Proteomes" id="UP000285349">
    <property type="component" value="Unassembled WGS sequence"/>
</dbReference>
<dbReference type="AlphaFoldDB" id="A0A423KIE2"/>
<gene>
    <name evidence="2" type="ORF">BK666_02210</name>
</gene>
<protein>
    <submittedName>
        <fullName evidence="2">Baseplate assembly protein</fullName>
    </submittedName>
</protein>
<dbReference type="InterPro" id="IPR013046">
    <property type="entry name" value="GpV/Gp45"/>
</dbReference>
<organism evidence="2 3">
    <name type="scientific">Pseudomonas frederiksbergensis</name>
    <dbReference type="NCBI Taxonomy" id="104087"/>
    <lineage>
        <taxon>Bacteria</taxon>
        <taxon>Pseudomonadati</taxon>
        <taxon>Pseudomonadota</taxon>
        <taxon>Gammaproteobacteria</taxon>
        <taxon>Pseudomonadales</taxon>
        <taxon>Pseudomonadaceae</taxon>
        <taxon>Pseudomonas</taxon>
    </lineage>
</organism>
<dbReference type="PIRSF" id="PIRSF012337">
    <property type="entry name" value="gp45"/>
    <property type="match status" value="1"/>
</dbReference>
<evidence type="ECO:0000313" key="3">
    <source>
        <dbReference type="Proteomes" id="UP000285349"/>
    </source>
</evidence>
<dbReference type="InterPro" id="IPR053861">
    <property type="entry name" value="Phage_Mu_Gp45_N"/>
</dbReference>
<evidence type="ECO:0000313" key="2">
    <source>
        <dbReference type="EMBL" id="RON52932.1"/>
    </source>
</evidence>
<dbReference type="NCBIfam" id="TIGR01644">
    <property type="entry name" value="phage_P2_V"/>
    <property type="match status" value="1"/>
</dbReference>
<comment type="caution">
    <text evidence="2">The sequence shown here is derived from an EMBL/GenBank/DDBJ whole genome shotgun (WGS) entry which is preliminary data.</text>
</comment>
<feature type="domain" description="Bacteriophage Mu Gp45 N-terminal" evidence="1">
    <location>
        <begin position="29"/>
        <end position="95"/>
    </location>
</feature>
<dbReference type="OrthoDB" id="9802994at2"/>
<dbReference type="EMBL" id="MOBQ01000002">
    <property type="protein sequence ID" value="RON52932.1"/>
    <property type="molecule type" value="Genomic_DNA"/>
</dbReference>
<accession>A0A423KIE2</accession>
<reference evidence="2 3" key="1">
    <citation type="submission" date="2016-10" db="EMBL/GenBank/DDBJ databases">
        <title>Comparative genome analysis of multiple Pseudomonas spp. focuses on biocontrol and plant growth promoting traits.</title>
        <authorList>
            <person name="Tao X.-Y."/>
            <person name="Taylor C.G."/>
        </authorList>
    </citation>
    <scope>NUCLEOTIDE SEQUENCE [LARGE SCALE GENOMIC DNA]</scope>
    <source>
        <strain evidence="2 3">37A10</strain>
    </source>
</reference>